<feature type="compositionally biased region" description="Basic residues" evidence="1">
    <location>
        <begin position="226"/>
        <end position="235"/>
    </location>
</feature>
<feature type="compositionally biased region" description="Basic residues" evidence="1">
    <location>
        <begin position="14"/>
        <end position="23"/>
    </location>
</feature>
<evidence type="ECO:0000313" key="3">
    <source>
        <dbReference type="Proteomes" id="UP001341281"/>
    </source>
</evidence>
<organism evidence="2 3">
    <name type="scientific">Paspalum notatum var. saurae</name>
    <dbReference type="NCBI Taxonomy" id="547442"/>
    <lineage>
        <taxon>Eukaryota</taxon>
        <taxon>Viridiplantae</taxon>
        <taxon>Streptophyta</taxon>
        <taxon>Embryophyta</taxon>
        <taxon>Tracheophyta</taxon>
        <taxon>Spermatophyta</taxon>
        <taxon>Magnoliopsida</taxon>
        <taxon>Liliopsida</taxon>
        <taxon>Poales</taxon>
        <taxon>Poaceae</taxon>
        <taxon>PACMAD clade</taxon>
        <taxon>Panicoideae</taxon>
        <taxon>Andropogonodae</taxon>
        <taxon>Paspaleae</taxon>
        <taxon>Paspalinae</taxon>
        <taxon>Paspalum</taxon>
    </lineage>
</organism>
<sequence length="302" mass="30942">MEEPVRHGGVGGKQRGRRTRVVSRRREVHAQRGSADRKLHGPARRRRGPRGDVRRHHGQGGGADVEAERAEDLQQQAEERGVGGVGEDDHGLLLAAAGEALVLALAVEDEAVEEGAARGGRVRDAEGEEGVVDGGAVARQVVGHGVREGGEGDEARMTQKARAHRASAAGSGGAAASSSATPRSETDGIRFIPTAFGAAREKLGIRRAVAPAELGLGIEVGLGGRTPRRAGRGRQRGAAAGGAEGVRGRGRGRIGRAVQCFLGGGLVGGRRLAGALPCLPVAVGGCGRRAGLDQRVRQPPGG</sequence>
<reference evidence="2 3" key="1">
    <citation type="submission" date="2024-02" db="EMBL/GenBank/DDBJ databases">
        <title>High-quality chromosome-scale genome assembly of Pensacola bahiagrass (Paspalum notatum Flugge var. saurae).</title>
        <authorList>
            <person name="Vega J.M."/>
            <person name="Podio M."/>
            <person name="Orjuela J."/>
            <person name="Siena L.A."/>
            <person name="Pessino S.C."/>
            <person name="Combes M.C."/>
            <person name="Mariac C."/>
            <person name="Albertini E."/>
            <person name="Pupilli F."/>
            <person name="Ortiz J.P.A."/>
            <person name="Leblanc O."/>
        </authorList>
    </citation>
    <scope>NUCLEOTIDE SEQUENCE [LARGE SCALE GENOMIC DNA]</scope>
    <source>
        <strain evidence="2">R1</strain>
        <tissue evidence="2">Leaf</tissue>
    </source>
</reference>
<feature type="region of interest" description="Disordered" evidence="1">
    <location>
        <begin position="162"/>
        <end position="186"/>
    </location>
</feature>
<feature type="compositionally biased region" description="Basic and acidic residues" evidence="1">
    <location>
        <begin position="24"/>
        <end position="39"/>
    </location>
</feature>
<evidence type="ECO:0000313" key="2">
    <source>
        <dbReference type="EMBL" id="WVZ56320.1"/>
    </source>
</evidence>
<accession>A0AAQ3PTB4</accession>
<proteinExistence type="predicted"/>
<feature type="region of interest" description="Disordered" evidence="1">
    <location>
        <begin position="1"/>
        <end position="84"/>
    </location>
</feature>
<dbReference type="AlphaFoldDB" id="A0AAQ3PTB4"/>
<evidence type="ECO:0000256" key="1">
    <source>
        <dbReference type="SAM" id="MobiDB-lite"/>
    </source>
</evidence>
<dbReference type="Proteomes" id="UP001341281">
    <property type="component" value="Chromosome 02"/>
</dbReference>
<feature type="compositionally biased region" description="Basic and acidic residues" evidence="1">
    <location>
        <begin position="66"/>
        <end position="84"/>
    </location>
</feature>
<gene>
    <name evidence="2" type="ORF">U9M48_006868</name>
</gene>
<dbReference type="EMBL" id="CP144746">
    <property type="protein sequence ID" value="WVZ56320.1"/>
    <property type="molecule type" value="Genomic_DNA"/>
</dbReference>
<feature type="compositionally biased region" description="Basic residues" evidence="1">
    <location>
        <begin position="40"/>
        <end position="58"/>
    </location>
</feature>
<keyword evidence="3" id="KW-1185">Reference proteome</keyword>
<feature type="region of interest" description="Disordered" evidence="1">
    <location>
        <begin position="225"/>
        <end position="248"/>
    </location>
</feature>
<name>A0AAQ3PTB4_PASNO</name>
<protein>
    <submittedName>
        <fullName evidence="2">Uncharacterized protein</fullName>
    </submittedName>
</protein>
<feature type="compositionally biased region" description="Low complexity" evidence="1">
    <location>
        <begin position="166"/>
        <end position="180"/>
    </location>
</feature>